<organism evidence="1 2">
    <name type="scientific">Thiomonas arsenitoxydans (strain DSM 22701 / CIP 110005 / 3As)</name>
    <dbReference type="NCBI Taxonomy" id="426114"/>
    <lineage>
        <taxon>Bacteria</taxon>
        <taxon>Pseudomonadati</taxon>
        <taxon>Pseudomonadota</taxon>
        <taxon>Betaproteobacteria</taxon>
        <taxon>Burkholderiales</taxon>
        <taxon>Thiomonas</taxon>
    </lineage>
</organism>
<proteinExistence type="predicted"/>
<dbReference type="AlphaFoldDB" id="A0A8I1SVA1"/>
<dbReference type="Gene3D" id="2.40.70.10">
    <property type="entry name" value="Acid Proteases"/>
    <property type="match status" value="1"/>
</dbReference>
<evidence type="ECO:0000313" key="2">
    <source>
        <dbReference type="Proteomes" id="UP000664800"/>
    </source>
</evidence>
<dbReference type="InterPro" id="IPR001969">
    <property type="entry name" value="Aspartic_peptidase_AS"/>
</dbReference>
<dbReference type="InterPro" id="IPR011969">
    <property type="entry name" value="Clan_AA_Asp_peptidase_C"/>
</dbReference>
<dbReference type="RefSeq" id="WP_276732212.1">
    <property type="nucleotide sequence ID" value="NZ_JAFKMR010000031.1"/>
</dbReference>
<dbReference type="InterPro" id="IPR034122">
    <property type="entry name" value="Retropepsin-like_bacterial"/>
</dbReference>
<name>A0A8I1SVA1_THIA3</name>
<dbReference type="GO" id="GO:0004190">
    <property type="term" value="F:aspartic-type endopeptidase activity"/>
    <property type="evidence" value="ECO:0007669"/>
    <property type="project" value="InterPro"/>
</dbReference>
<reference evidence="1" key="1">
    <citation type="submission" date="2021-02" db="EMBL/GenBank/DDBJ databases">
        <title>Thiocyanate and organic carbon inputs drive convergent selection for specific autotrophic Afipia and Thiobacillus strains within complex microbiomes.</title>
        <authorList>
            <person name="Huddy R.J."/>
            <person name="Sachdeva R."/>
            <person name="Kadzinga F."/>
            <person name="Kantor R.S."/>
            <person name="Harrison S.T.L."/>
            <person name="Banfield J.F."/>
        </authorList>
    </citation>
    <scope>NUCLEOTIDE SEQUENCE</scope>
    <source>
        <strain evidence="1">SCN18_13_7_16_R3_B_64_19</strain>
    </source>
</reference>
<keyword evidence="1" id="KW-0645">Protease</keyword>
<gene>
    <name evidence="1" type="ORF">J0I24_14255</name>
</gene>
<dbReference type="SUPFAM" id="SSF50630">
    <property type="entry name" value="Acid proteases"/>
    <property type="match status" value="1"/>
</dbReference>
<keyword evidence="1" id="KW-0378">Hydrolase</keyword>
<evidence type="ECO:0000313" key="1">
    <source>
        <dbReference type="EMBL" id="MBN8745445.1"/>
    </source>
</evidence>
<dbReference type="PROSITE" id="PS00141">
    <property type="entry name" value="ASP_PROTEASE"/>
    <property type="match status" value="1"/>
</dbReference>
<accession>A0A8I1SVA1</accession>
<dbReference type="Proteomes" id="UP000664800">
    <property type="component" value="Unassembled WGS sequence"/>
</dbReference>
<protein>
    <submittedName>
        <fullName evidence="1">Retroviral-like aspartic protease family protein</fullName>
    </submittedName>
</protein>
<sequence length="153" mass="15899">MIIAWLAIGGLVYLAVLHFVPGFAPPKVSSEGANELLLRADWSGGYDVAGSINGVPVKFMIDTGASTVSISQEMARQMGIQGCMGGVSSTANGNVPICMATAKTLVFGPFEAQNVRVAVLPRLEGRALLGMNVLSVLHITQSDGKMVIAAPGR</sequence>
<dbReference type="GO" id="GO:0006508">
    <property type="term" value="P:proteolysis"/>
    <property type="evidence" value="ECO:0007669"/>
    <property type="project" value="UniProtKB-KW"/>
</dbReference>
<dbReference type="Pfam" id="PF13975">
    <property type="entry name" value="gag-asp_proteas"/>
    <property type="match status" value="1"/>
</dbReference>
<dbReference type="CDD" id="cd05483">
    <property type="entry name" value="retropepsin_like_bacteria"/>
    <property type="match status" value="1"/>
</dbReference>
<dbReference type="EMBL" id="JAFKMR010000031">
    <property type="protein sequence ID" value="MBN8745445.1"/>
    <property type="molecule type" value="Genomic_DNA"/>
</dbReference>
<dbReference type="InterPro" id="IPR021109">
    <property type="entry name" value="Peptidase_aspartic_dom_sf"/>
</dbReference>
<dbReference type="NCBIfam" id="TIGR02281">
    <property type="entry name" value="clan_AA_DTGA"/>
    <property type="match status" value="1"/>
</dbReference>
<comment type="caution">
    <text evidence="1">The sequence shown here is derived from an EMBL/GenBank/DDBJ whole genome shotgun (WGS) entry which is preliminary data.</text>
</comment>